<dbReference type="EMBL" id="CAADEY010000102">
    <property type="protein sequence ID" value="VFJ62952.1"/>
    <property type="molecule type" value="Genomic_DNA"/>
</dbReference>
<proteinExistence type="predicted"/>
<dbReference type="SUPFAM" id="SSF56436">
    <property type="entry name" value="C-type lectin-like"/>
    <property type="match status" value="1"/>
</dbReference>
<gene>
    <name evidence="3" type="ORF">BECKDK2373C_GA0170839_11025</name>
</gene>
<dbReference type="InterPro" id="IPR016187">
    <property type="entry name" value="CTDL_fold"/>
</dbReference>
<dbReference type="PANTHER" id="PTHR23150">
    <property type="entry name" value="SULFATASE MODIFYING FACTOR 1, 2"/>
    <property type="match status" value="1"/>
</dbReference>
<evidence type="ECO:0000256" key="1">
    <source>
        <dbReference type="SAM" id="MobiDB-lite"/>
    </source>
</evidence>
<protein>
    <submittedName>
        <fullName evidence="3">Formylglycine-generating enzyme, required for sulfatase activity, contains SUMF1/FGE domain</fullName>
    </submittedName>
</protein>
<sequence>MSQNTDIPFWRAESFAFCEESAGAPNREDPSDPATDPPGAAGTGLAMYQRGSELIVTALPAAGHPEGPQPKMAPVTQNDSPRVAPGSLLTTILFPDGPLEIGKADHGKTQIHPVRNTGAGKAGKGRGKEPASIPTDTSGGDVTEIRIGAPGHQGKCPIPTGRGFFVRTHRERHTFGRITKPGWAHAIGRDHFGLWATIALAAEFGTQNAGSNETVVQRLRWIPPGQFFMGSPDSERIGFPRYEQDKWCVRESPRHRVVLTRGYWLFDTPCTQALWQAVMGENPSRFQSPDRPVESVTWNEVGLFLEKINRLIPGLNPTLPSEAQWEYACRAGTRTATYAGSLKLSGSNNAQVLDAIAWYGGNSGLEFELPDACDSTDWREKQYDHKRAGTHPVARKRPNPWGLYDMLGNVWEWCRDGLREYGGETAFDPRGPEALGEERVVRGGSWYYFARYARAAFRLRYRSGVRFDRLGFRCVIP</sequence>
<dbReference type="Gene3D" id="3.90.1580.10">
    <property type="entry name" value="paralog of FGE (formylglycine-generating enzyme)"/>
    <property type="match status" value="1"/>
</dbReference>
<feature type="region of interest" description="Disordered" evidence="1">
    <location>
        <begin position="110"/>
        <end position="141"/>
    </location>
</feature>
<organism evidence="3">
    <name type="scientific">Candidatus Kentrum sp. DK</name>
    <dbReference type="NCBI Taxonomy" id="2126562"/>
    <lineage>
        <taxon>Bacteria</taxon>
        <taxon>Pseudomonadati</taxon>
        <taxon>Pseudomonadota</taxon>
        <taxon>Gammaproteobacteria</taxon>
        <taxon>Candidatus Kentrum</taxon>
    </lineage>
</organism>
<evidence type="ECO:0000259" key="2">
    <source>
        <dbReference type="Pfam" id="PF03781"/>
    </source>
</evidence>
<reference evidence="3" key="1">
    <citation type="submission" date="2019-02" db="EMBL/GenBank/DDBJ databases">
        <authorList>
            <person name="Gruber-Vodicka R. H."/>
            <person name="Seah K. B. B."/>
        </authorList>
    </citation>
    <scope>NUCLEOTIDE SEQUENCE</scope>
    <source>
        <strain evidence="3">BECK_DK161</strain>
    </source>
</reference>
<dbReference type="AlphaFoldDB" id="A0A450T8F3"/>
<feature type="region of interest" description="Disordered" evidence="1">
    <location>
        <begin position="20"/>
        <end position="44"/>
    </location>
</feature>
<name>A0A450T8F3_9GAMM</name>
<dbReference type="PANTHER" id="PTHR23150:SF19">
    <property type="entry name" value="FORMYLGLYCINE-GENERATING ENZYME"/>
    <property type="match status" value="1"/>
</dbReference>
<evidence type="ECO:0000313" key="3">
    <source>
        <dbReference type="EMBL" id="VFJ62952.1"/>
    </source>
</evidence>
<dbReference type="Pfam" id="PF03781">
    <property type="entry name" value="FGE-sulfatase"/>
    <property type="match status" value="1"/>
</dbReference>
<dbReference type="InterPro" id="IPR042095">
    <property type="entry name" value="SUMF_sf"/>
</dbReference>
<dbReference type="GO" id="GO:0120147">
    <property type="term" value="F:formylglycine-generating oxidase activity"/>
    <property type="evidence" value="ECO:0007669"/>
    <property type="project" value="TreeGrafter"/>
</dbReference>
<accession>A0A450T8F3</accession>
<dbReference type="InterPro" id="IPR005532">
    <property type="entry name" value="SUMF_dom"/>
</dbReference>
<feature type="domain" description="Sulfatase-modifying factor enzyme-like" evidence="2">
    <location>
        <begin position="221"/>
        <end position="475"/>
    </location>
</feature>
<dbReference type="InterPro" id="IPR051043">
    <property type="entry name" value="Sulfatase_Mod_Factor_Kinase"/>
</dbReference>